<evidence type="ECO:0008006" key="3">
    <source>
        <dbReference type="Google" id="ProtNLM"/>
    </source>
</evidence>
<accession>A0ABW5VI79</accession>
<dbReference type="SUPFAM" id="SSF52540">
    <property type="entry name" value="P-loop containing nucleoside triphosphate hydrolases"/>
    <property type="match status" value="1"/>
</dbReference>
<gene>
    <name evidence="1" type="ORF">ACFS1K_09065</name>
</gene>
<sequence>MRLTNQVFGVSNDLIDTYIERPKVDNLFLEGLQKNKHIIIYGASKQGKTSLTNKHLNEDDYVKVNCSPSSTTLDIFNSIVRQLNVEIIESTNITTTIGGELKTGVKARIKIPFFGGADAETEASASSQKEKGLTYKTIDYNLALAQDVSELLKEVKFNKRIILENFHYLEEDIQKQLSIDLRIFEDYNILFIILGIWREKNRLSQFNGDLVDRVIEVPVEPWEKGDLAKITQEGLPLLNVDFTEVLDYIIDSCFDSVGVFQEICKESCYSAGVNKTHPNLLTISKENVDLAIEKKLNDYGSRHIRCLESFVEQKAKSSDEVPLYIPYYFTKVLLDESFENITIGLKRKFIQEKIKEIHHRAENVRASDMGYFLRNLVASQIKKNISPPIFDYDISTSSVKIIDSTFYFFLKNCDREEVIENLMIPEGL</sequence>
<dbReference type="Proteomes" id="UP001597532">
    <property type="component" value="Unassembled WGS sequence"/>
</dbReference>
<comment type="caution">
    <text evidence="1">The sequence shown here is derived from an EMBL/GenBank/DDBJ whole genome shotgun (WGS) entry which is preliminary data.</text>
</comment>
<organism evidence="1 2">
    <name type="scientific">Arenibacter antarcticus</name>
    <dbReference type="NCBI Taxonomy" id="2040469"/>
    <lineage>
        <taxon>Bacteria</taxon>
        <taxon>Pseudomonadati</taxon>
        <taxon>Bacteroidota</taxon>
        <taxon>Flavobacteriia</taxon>
        <taxon>Flavobacteriales</taxon>
        <taxon>Flavobacteriaceae</taxon>
        <taxon>Arenibacter</taxon>
    </lineage>
</organism>
<reference evidence="2" key="1">
    <citation type="journal article" date="2019" name="Int. J. Syst. Evol. Microbiol.">
        <title>The Global Catalogue of Microorganisms (GCM) 10K type strain sequencing project: providing services to taxonomists for standard genome sequencing and annotation.</title>
        <authorList>
            <consortium name="The Broad Institute Genomics Platform"/>
            <consortium name="The Broad Institute Genome Sequencing Center for Infectious Disease"/>
            <person name="Wu L."/>
            <person name="Ma J."/>
        </authorList>
    </citation>
    <scope>NUCLEOTIDE SEQUENCE [LARGE SCALE GENOMIC DNA]</scope>
    <source>
        <strain evidence="2">KCTC 52924</strain>
    </source>
</reference>
<dbReference type="RefSeq" id="WP_251809416.1">
    <property type="nucleotide sequence ID" value="NZ_CP166679.1"/>
</dbReference>
<evidence type="ECO:0000313" key="1">
    <source>
        <dbReference type="EMBL" id="MFD2789911.1"/>
    </source>
</evidence>
<dbReference type="InterPro" id="IPR027417">
    <property type="entry name" value="P-loop_NTPase"/>
</dbReference>
<keyword evidence="2" id="KW-1185">Reference proteome</keyword>
<proteinExistence type="predicted"/>
<evidence type="ECO:0000313" key="2">
    <source>
        <dbReference type="Proteomes" id="UP001597532"/>
    </source>
</evidence>
<name>A0ABW5VI79_9FLAO</name>
<dbReference type="EMBL" id="JBHUOK010000030">
    <property type="protein sequence ID" value="MFD2789911.1"/>
    <property type="molecule type" value="Genomic_DNA"/>
</dbReference>
<dbReference type="Gene3D" id="3.40.50.300">
    <property type="entry name" value="P-loop containing nucleotide triphosphate hydrolases"/>
    <property type="match status" value="1"/>
</dbReference>
<protein>
    <recommendedName>
        <fullName evidence="3">AAA domain-containing protein</fullName>
    </recommendedName>
</protein>